<dbReference type="Proteomes" id="UP000716291">
    <property type="component" value="Unassembled WGS sequence"/>
</dbReference>
<sequence>MGSQFSPPKLQVNYRSYAQAKQHPNIHACVPLNDGPRRYLEVYITPQNDNNDIINQDIFNEANLRAYPRSSLDDTAKIVHLSLTTFLFFLRRKCFQGFNTV</sequence>
<dbReference type="EMBL" id="JAANQT010000190">
    <property type="protein sequence ID" value="KAG1313484.1"/>
    <property type="molecule type" value="Genomic_DNA"/>
</dbReference>
<accession>A0A9P6XGS8</accession>
<dbReference type="AlphaFoldDB" id="A0A9P6XGS8"/>
<gene>
    <name evidence="1" type="ORF">G6F64_002217</name>
</gene>
<organism evidence="1 2">
    <name type="scientific">Rhizopus oryzae</name>
    <name type="common">Mucormycosis agent</name>
    <name type="synonym">Rhizopus arrhizus var. delemar</name>
    <dbReference type="NCBI Taxonomy" id="64495"/>
    <lineage>
        <taxon>Eukaryota</taxon>
        <taxon>Fungi</taxon>
        <taxon>Fungi incertae sedis</taxon>
        <taxon>Mucoromycota</taxon>
        <taxon>Mucoromycotina</taxon>
        <taxon>Mucoromycetes</taxon>
        <taxon>Mucorales</taxon>
        <taxon>Mucorineae</taxon>
        <taxon>Rhizopodaceae</taxon>
        <taxon>Rhizopus</taxon>
    </lineage>
</organism>
<comment type="caution">
    <text evidence="1">The sequence shown here is derived from an EMBL/GenBank/DDBJ whole genome shotgun (WGS) entry which is preliminary data.</text>
</comment>
<reference evidence="1" key="1">
    <citation type="journal article" date="2020" name="Microb. Genom.">
        <title>Genetic diversity of clinical and environmental Mucorales isolates obtained from an investigation of mucormycosis cases among solid organ transplant recipients.</title>
        <authorList>
            <person name="Nguyen M.H."/>
            <person name="Kaul D."/>
            <person name="Muto C."/>
            <person name="Cheng S.J."/>
            <person name="Richter R.A."/>
            <person name="Bruno V.M."/>
            <person name="Liu G."/>
            <person name="Beyhan S."/>
            <person name="Sundermann A.J."/>
            <person name="Mounaud S."/>
            <person name="Pasculle A.W."/>
            <person name="Nierman W.C."/>
            <person name="Driscoll E."/>
            <person name="Cumbie R."/>
            <person name="Clancy C.J."/>
            <person name="Dupont C.L."/>
        </authorList>
    </citation>
    <scope>NUCLEOTIDE SEQUENCE</scope>
    <source>
        <strain evidence="1">GL11</strain>
    </source>
</reference>
<dbReference type="OrthoDB" id="2264205at2759"/>
<keyword evidence="2" id="KW-1185">Reference proteome</keyword>
<proteinExistence type="predicted"/>
<evidence type="ECO:0000313" key="2">
    <source>
        <dbReference type="Proteomes" id="UP000716291"/>
    </source>
</evidence>
<evidence type="ECO:0000313" key="1">
    <source>
        <dbReference type="EMBL" id="KAG1313484.1"/>
    </source>
</evidence>
<protein>
    <submittedName>
        <fullName evidence="1">Uncharacterized protein</fullName>
    </submittedName>
</protein>
<name>A0A9P6XGS8_RHIOR</name>